<evidence type="ECO:0000256" key="1">
    <source>
        <dbReference type="ARBA" id="ARBA00022737"/>
    </source>
</evidence>
<dbReference type="Pfam" id="PF23231">
    <property type="entry name" value="HAT_Syf1_CNRKL1_C"/>
    <property type="match status" value="1"/>
</dbReference>
<accession>A0A9J6AB14</accession>
<evidence type="ECO:0000313" key="4">
    <source>
        <dbReference type="EMBL" id="KAG5621483.1"/>
    </source>
</evidence>
<feature type="region of interest" description="Disordered" evidence="2">
    <location>
        <begin position="269"/>
        <end position="288"/>
    </location>
</feature>
<evidence type="ECO:0000259" key="3">
    <source>
        <dbReference type="Pfam" id="PF23231"/>
    </source>
</evidence>
<reference evidence="4 5" key="1">
    <citation type="submission" date="2020-09" db="EMBL/GenBank/DDBJ databases">
        <title>De no assembly of potato wild relative species, Solanum commersonii.</title>
        <authorList>
            <person name="Cho K."/>
        </authorList>
    </citation>
    <scope>NUCLEOTIDE SEQUENCE [LARGE SCALE GENOMIC DNA]</scope>
    <source>
        <strain evidence="4">LZ3.2</strain>
        <tissue evidence="4">Leaf</tissue>
    </source>
</reference>
<feature type="non-terminal residue" evidence="4">
    <location>
        <position position="569"/>
    </location>
</feature>
<organism evidence="4 5">
    <name type="scientific">Solanum commersonii</name>
    <name type="common">Commerson's wild potato</name>
    <name type="synonym">Commerson's nightshade</name>
    <dbReference type="NCBI Taxonomy" id="4109"/>
    <lineage>
        <taxon>Eukaryota</taxon>
        <taxon>Viridiplantae</taxon>
        <taxon>Streptophyta</taxon>
        <taxon>Embryophyta</taxon>
        <taxon>Tracheophyta</taxon>
        <taxon>Spermatophyta</taxon>
        <taxon>Magnoliopsida</taxon>
        <taxon>eudicotyledons</taxon>
        <taxon>Gunneridae</taxon>
        <taxon>Pentapetalae</taxon>
        <taxon>asterids</taxon>
        <taxon>lamiids</taxon>
        <taxon>Solanales</taxon>
        <taxon>Solanaceae</taxon>
        <taxon>Solanoideae</taxon>
        <taxon>Solaneae</taxon>
        <taxon>Solanum</taxon>
    </lineage>
</organism>
<dbReference type="EMBL" id="JACXVP010000002">
    <property type="protein sequence ID" value="KAG5621483.1"/>
    <property type="molecule type" value="Genomic_DNA"/>
</dbReference>
<protein>
    <recommendedName>
        <fullName evidence="3">Pre-mRNA-splicing factor Syf1/CRNKL1-like C-terminal HAT-repeats domain-containing protein</fullName>
    </recommendedName>
</protein>
<dbReference type="InterPro" id="IPR055430">
    <property type="entry name" value="HAT_Syf1_CNRKL1_C"/>
</dbReference>
<dbReference type="Proteomes" id="UP000824120">
    <property type="component" value="Chromosome 2"/>
</dbReference>
<keyword evidence="5" id="KW-1185">Reference proteome</keyword>
<evidence type="ECO:0000256" key="2">
    <source>
        <dbReference type="SAM" id="MobiDB-lite"/>
    </source>
</evidence>
<sequence length="569" mass="64513">IIESGLPNKDAKVMCLKYVELEKCLGEIDHARALYKHSQTLDLTMISGTSGMSLRCSMDSTDVVFADLSHVGQITRSTLKNSGLDGSEYFTSLEAMRNNNSHTMVVSATFRCNLASVFFGEFSQSGSNFGESEDSMDSPTSMNANALMADSTDMDEKFAIMEQTIEALKNPAFTPGESSHVPTCPSGETICFSCCTICPTVARHDNEHYQGTIWRNTIKKTLEGSLEIDNYKENEVDGWTLVTHKKRRHQTVPRIRLPKTRATMSHVNQLQPSKNVKPRTIQKINDSSSQKVRRPITLDEFFLEKIFCGSQISATHVISNTDETKESKGEHNPTITQEDQIDKIFNGLLSRYLRRERRRFPLRFHPLKKTCRPILMISNQFFAIFHVNPSKGNTQVGQIKGNFDQKVFTLFEKSGYNFSNPTKLGELTEELTGEKIHGITKSQMRLRKQRYYVATPKFGLGFSLPEPLRISSKNGKEITSSHYTSIEKTKESKEGKIPQWTSVFECIGRLTPRVSAFERLGHKDERRSSKQVDEYAATSKTSVFHCLGTKIKSLSERRLLEHENQDFFM</sequence>
<feature type="domain" description="Pre-mRNA-splicing factor Syf1/CRNKL1-like C-terminal HAT-repeats" evidence="3">
    <location>
        <begin position="2"/>
        <end position="39"/>
    </location>
</feature>
<dbReference type="AlphaFoldDB" id="A0A9J6AB14"/>
<gene>
    <name evidence="4" type="ORF">H5410_006701</name>
</gene>
<comment type="caution">
    <text evidence="4">The sequence shown here is derived from an EMBL/GenBank/DDBJ whole genome shotgun (WGS) entry which is preliminary data.</text>
</comment>
<proteinExistence type="predicted"/>
<evidence type="ECO:0000313" key="5">
    <source>
        <dbReference type="Proteomes" id="UP000824120"/>
    </source>
</evidence>
<dbReference type="OrthoDB" id="10067343at2759"/>
<name>A0A9J6AB14_SOLCO</name>
<keyword evidence="1" id="KW-0677">Repeat</keyword>